<dbReference type="EMBL" id="QXGB01000088">
    <property type="protein sequence ID" value="KAE9231449.1"/>
    <property type="molecule type" value="Genomic_DNA"/>
</dbReference>
<keyword evidence="6" id="KW-1185">Reference proteome</keyword>
<feature type="compositionally biased region" description="Basic residues" evidence="2">
    <location>
        <begin position="268"/>
        <end position="284"/>
    </location>
</feature>
<dbReference type="Proteomes" id="UP000441208">
    <property type="component" value="Unassembled WGS sequence"/>
</dbReference>
<evidence type="ECO:0000256" key="1">
    <source>
        <dbReference type="SAM" id="Coils"/>
    </source>
</evidence>
<feature type="compositionally biased region" description="Polar residues" evidence="2">
    <location>
        <begin position="125"/>
        <end position="137"/>
    </location>
</feature>
<reference evidence="6 7" key="1">
    <citation type="submission" date="2018-08" db="EMBL/GenBank/DDBJ databases">
        <title>Genomic investigation of the strawberry pathogen Phytophthora fragariae indicates pathogenicity is determined by transcriptional variation in three key races.</title>
        <authorList>
            <person name="Adams T.M."/>
            <person name="Armitage A.D."/>
            <person name="Sobczyk M.K."/>
            <person name="Bates H.J."/>
            <person name="Dunwell J.M."/>
            <person name="Nellist C.F."/>
            <person name="Harrison R.J."/>
        </authorList>
    </citation>
    <scope>NUCLEOTIDE SEQUENCE [LARGE SCALE GENOMIC DNA]</scope>
    <source>
        <strain evidence="5 7">BC-1</strain>
        <strain evidence="4 6">NOV-27</strain>
        <strain evidence="3 8">NOV-71</strain>
    </source>
</reference>
<evidence type="ECO:0000313" key="6">
    <source>
        <dbReference type="Proteomes" id="UP000433483"/>
    </source>
</evidence>
<dbReference type="EMBL" id="QXGD01000578">
    <property type="protein sequence ID" value="KAE9233132.1"/>
    <property type="molecule type" value="Genomic_DNA"/>
</dbReference>
<dbReference type="OrthoDB" id="127299at2759"/>
<protein>
    <submittedName>
        <fullName evidence="3">Uncharacterized protein</fullName>
    </submittedName>
</protein>
<proteinExistence type="predicted"/>
<feature type="region of interest" description="Disordered" evidence="2">
    <location>
        <begin position="80"/>
        <end position="179"/>
    </location>
</feature>
<feature type="coiled-coil region" evidence="1">
    <location>
        <begin position="498"/>
        <end position="527"/>
    </location>
</feature>
<evidence type="ECO:0000313" key="3">
    <source>
        <dbReference type="EMBL" id="KAE9134234.1"/>
    </source>
</evidence>
<name>A0A6A3TCG1_9STRA</name>
<organism evidence="3 8">
    <name type="scientific">Phytophthora fragariae</name>
    <dbReference type="NCBI Taxonomy" id="53985"/>
    <lineage>
        <taxon>Eukaryota</taxon>
        <taxon>Sar</taxon>
        <taxon>Stramenopiles</taxon>
        <taxon>Oomycota</taxon>
        <taxon>Peronosporomycetes</taxon>
        <taxon>Peronosporales</taxon>
        <taxon>Peronosporaceae</taxon>
        <taxon>Phytophthora</taxon>
    </lineage>
</organism>
<evidence type="ECO:0000313" key="8">
    <source>
        <dbReference type="Proteomes" id="UP000441208"/>
    </source>
</evidence>
<keyword evidence="1" id="KW-0175">Coiled coil</keyword>
<sequence length="540" mass="59851">MTKINGPCSYDKCEILHGEELVVEPCTVCQKAVHHLCSNILLDGSLDVRVCSNILLDGSLDVRVCSVICRDRCARSPLTALSDGSSMQQRASMAANKHTKKRPAALKPGPKSKKVKPSRRAQASDAASLSNQMTAKVTKSRRPRASDSHLSGPVPACTEDRSPTRSSAHGSDISGEATTFDNTQENATLVGAICTIGVSGFVKKRGVRAQDAERLQNILGESDDDTQLGNADVGVPGIGGNADEGACENDEASSDHSTEAVKASMTQPKKKGKGKHQQGSKQVKKNKEDRSFSSPKKPILRFLRRCSALSLTQADTGTRHSVKDRLDLLLAEFKRDDQSYRKKSGVDELHTEHKRLLQDISDRMRDVEVEKKKKKDRKKEKATALQTQGGILRDQAVTRRSERGDAATEASEDSTDTGERTSDANKPHTETQGSTTSMLNSAGMIGAFMDFQNENRESNRQFQSEQIEVLKYKASADASRWEQEFAFKKKQEMINENRWKEEELLRREEMELRKAELQLLRDQFEAQQRTHCAQHDAQPE</sequence>
<evidence type="ECO:0000313" key="5">
    <source>
        <dbReference type="EMBL" id="KAE9233132.1"/>
    </source>
</evidence>
<dbReference type="AlphaFoldDB" id="A0A6A3TCG1"/>
<dbReference type="EMBL" id="QXFZ01000086">
    <property type="protein sequence ID" value="KAE9134234.1"/>
    <property type="molecule type" value="Genomic_DNA"/>
</dbReference>
<evidence type="ECO:0000313" key="4">
    <source>
        <dbReference type="EMBL" id="KAE9231449.1"/>
    </source>
</evidence>
<feature type="region of interest" description="Disordered" evidence="2">
    <location>
        <begin position="367"/>
        <end position="437"/>
    </location>
</feature>
<feature type="region of interest" description="Disordered" evidence="2">
    <location>
        <begin position="219"/>
        <end position="297"/>
    </location>
</feature>
<feature type="compositionally biased region" description="Basic and acidic residues" evidence="2">
    <location>
        <begin position="417"/>
        <end position="429"/>
    </location>
</feature>
<dbReference type="Proteomes" id="UP000440367">
    <property type="component" value="Unassembled WGS sequence"/>
</dbReference>
<evidence type="ECO:0000256" key="2">
    <source>
        <dbReference type="SAM" id="MobiDB-lite"/>
    </source>
</evidence>
<feature type="compositionally biased region" description="Basic residues" evidence="2">
    <location>
        <begin position="97"/>
        <end position="119"/>
    </location>
</feature>
<gene>
    <name evidence="5" type="ORF">PF002_g12174</name>
    <name evidence="4" type="ORF">PF005_g3068</name>
    <name evidence="3" type="ORF">PF007_g3016</name>
</gene>
<evidence type="ECO:0000313" key="7">
    <source>
        <dbReference type="Proteomes" id="UP000440367"/>
    </source>
</evidence>
<dbReference type="Proteomes" id="UP000433483">
    <property type="component" value="Unassembled WGS sequence"/>
</dbReference>
<feature type="compositionally biased region" description="Polar residues" evidence="2">
    <location>
        <begin position="82"/>
        <end position="91"/>
    </location>
</feature>
<accession>A0A6A3TCG1</accession>
<feature type="compositionally biased region" description="Basic and acidic residues" evidence="2">
    <location>
        <begin position="396"/>
        <end position="406"/>
    </location>
</feature>
<comment type="caution">
    <text evidence="3">The sequence shown here is derived from an EMBL/GenBank/DDBJ whole genome shotgun (WGS) entry which is preliminary data.</text>
</comment>